<comment type="caution">
    <text evidence="2">The sequence shown here is derived from an EMBL/GenBank/DDBJ whole genome shotgun (WGS) entry which is preliminary data.</text>
</comment>
<dbReference type="EMBL" id="SEYY01005516">
    <property type="protein sequence ID" value="KAB7503260.1"/>
    <property type="molecule type" value="Genomic_DNA"/>
</dbReference>
<dbReference type="Proteomes" id="UP000326759">
    <property type="component" value="Unassembled WGS sequence"/>
</dbReference>
<dbReference type="InterPro" id="IPR038832">
    <property type="entry name" value="CDCA3"/>
</dbReference>
<evidence type="ECO:0000313" key="2">
    <source>
        <dbReference type="EMBL" id="KAB7503260.1"/>
    </source>
</evidence>
<gene>
    <name evidence="2" type="ORF">Anas_10294</name>
</gene>
<proteinExistence type="predicted"/>
<accession>A0A5N5TEA2</accession>
<feature type="compositionally biased region" description="Basic and acidic residues" evidence="1">
    <location>
        <begin position="146"/>
        <end position="162"/>
    </location>
</feature>
<feature type="region of interest" description="Disordered" evidence="1">
    <location>
        <begin position="144"/>
        <end position="196"/>
    </location>
</feature>
<organism evidence="2 3">
    <name type="scientific">Armadillidium nasatum</name>
    <dbReference type="NCBI Taxonomy" id="96803"/>
    <lineage>
        <taxon>Eukaryota</taxon>
        <taxon>Metazoa</taxon>
        <taxon>Ecdysozoa</taxon>
        <taxon>Arthropoda</taxon>
        <taxon>Crustacea</taxon>
        <taxon>Multicrustacea</taxon>
        <taxon>Malacostraca</taxon>
        <taxon>Eumalacostraca</taxon>
        <taxon>Peracarida</taxon>
        <taxon>Isopoda</taxon>
        <taxon>Oniscidea</taxon>
        <taxon>Crinocheta</taxon>
        <taxon>Armadillidiidae</taxon>
        <taxon>Armadillidium</taxon>
    </lineage>
</organism>
<keyword evidence="3" id="KW-1185">Reference proteome</keyword>
<evidence type="ECO:0000256" key="1">
    <source>
        <dbReference type="SAM" id="MobiDB-lite"/>
    </source>
</evidence>
<feature type="compositionally biased region" description="Polar residues" evidence="1">
    <location>
        <begin position="41"/>
        <end position="57"/>
    </location>
</feature>
<dbReference type="PANTHER" id="PTHR34756:SF1">
    <property type="entry name" value="CELL DIVISION CYCLE-ASSOCIATED PROTEIN 3"/>
    <property type="match status" value="1"/>
</dbReference>
<dbReference type="AlphaFoldDB" id="A0A5N5TEA2"/>
<feature type="compositionally biased region" description="Polar residues" evidence="1">
    <location>
        <begin position="73"/>
        <end position="91"/>
    </location>
</feature>
<evidence type="ECO:0000313" key="3">
    <source>
        <dbReference type="Proteomes" id="UP000326759"/>
    </source>
</evidence>
<reference evidence="2 3" key="1">
    <citation type="journal article" date="2019" name="PLoS Biol.">
        <title>Sex chromosomes control vertical transmission of feminizing Wolbachia symbionts in an isopod.</title>
        <authorList>
            <person name="Becking T."/>
            <person name="Chebbi M.A."/>
            <person name="Giraud I."/>
            <person name="Moumen B."/>
            <person name="Laverre T."/>
            <person name="Caubet Y."/>
            <person name="Peccoud J."/>
            <person name="Gilbert C."/>
            <person name="Cordaux R."/>
        </authorList>
    </citation>
    <scope>NUCLEOTIDE SEQUENCE [LARGE SCALE GENOMIC DNA]</scope>
    <source>
        <strain evidence="2">ANa2</strain>
        <tissue evidence="2">Whole body excluding digestive tract and cuticle</tissue>
    </source>
</reference>
<feature type="region of interest" description="Disordered" evidence="1">
    <location>
        <begin position="41"/>
        <end position="91"/>
    </location>
</feature>
<protein>
    <submittedName>
        <fullName evidence="2">Uncharacterized protein</fullName>
    </submittedName>
</protein>
<name>A0A5N5TEA2_9CRUS</name>
<sequence>MTDIPVPYPITNNGPCQFTNIVHNINIPMGSITSKQNPEVLKSTKNGSSDVVSQNVTPKPVKTLPFDPRSPSEYINRTPITVSDSSEGNTPNVRMLKALPLDPRSPTTEVTRTPLYVEENYDKRRYQPTKPSKLTDICFSNNIQSIDKDPRSPTEKVPRTPLEEGSIVSSKEPFYEEEPQTPPNTQRDLTNDPRGSLNRKLFETLDKDRKPLTDVQNQPKNQIQALQCRNVEEEFAKNEKLILNKLETNDQTIKTSTEFIENI</sequence>
<dbReference type="PANTHER" id="PTHR34756">
    <property type="entry name" value="CELL DIVISION CYCLE-ASSOCIATED PROTEIN 3"/>
    <property type="match status" value="1"/>
</dbReference>
<dbReference type="OrthoDB" id="6337960at2759"/>